<gene>
    <name evidence="3" type="ORF">IHE55_01705</name>
</gene>
<feature type="compositionally biased region" description="Low complexity" evidence="1">
    <location>
        <begin position="58"/>
        <end position="70"/>
    </location>
</feature>
<feature type="region of interest" description="Disordered" evidence="1">
    <location>
        <begin position="17"/>
        <end position="74"/>
    </location>
</feature>
<dbReference type="Proteomes" id="UP000807371">
    <property type="component" value="Unassembled WGS sequence"/>
</dbReference>
<evidence type="ECO:0000313" key="3">
    <source>
        <dbReference type="EMBL" id="MBH5333587.1"/>
    </source>
</evidence>
<protein>
    <submittedName>
        <fullName evidence="3">(2Fe-2S)-binding protein</fullName>
    </submittedName>
</protein>
<dbReference type="InterPro" id="IPR024726">
    <property type="entry name" value="FhuF_C"/>
</dbReference>
<sequence length="277" mass="28485">MTVDAALGAAGAVGPFFAVRTGPPGPGGPRAEGYVPLAEAYGPPALPGPRREGEERAPAAVRSGPAAATPPAGPPAVLVRRIDAVRAGTGAGERRVAASLAFQGLAARLWSVALGPAALTGQVPGLPPDAVWWNPDRTAPDDLWLPEPAVPAGGAGDAARRLRGAVLHGHLLPLHRATCLAARVSGALLWGNAASALAGSLRVLHGWCLAEGRPEAAERARTAVTALLGEPPLRAAGHWRQGPERDFRRRSCCLYYRVPGGGLCGDCALRRPPRRPA</sequence>
<feature type="domain" description="Ferric siderophore reductase C-terminal" evidence="2">
    <location>
        <begin position="249"/>
        <end position="269"/>
    </location>
</feature>
<evidence type="ECO:0000259" key="2">
    <source>
        <dbReference type="Pfam" id="PF11575"/>
    </source>
</evidence>
<dbReference type="Pfam" id="PF11575">
    <property type="entry name" value="FhuF_C"/>
    <property type="match status" value="1"/>
</dbReference>
<keyword evidence="4" id="KW-1185">Reference proteome</keyword>
<accession>A0ABS0NEK9</accession>
<evidence type="ECO:0000256" key="1">
    <source>
        <dbReference type="SAM" id="MobiDB-lite"/>
    </source>
</evidence>
<evidence type="ECO:0000313" key="4">
    <source>
        <dbReference type="Proteomes" id="UP000807371"/>
    </source>
</evidence>
<name>A0ABS0NEK9_9ACTN</name>
<reference evidence="3 4" key="1">
    <citation type="submission" date="2020-09" db="EMBL/GenBank/DDBJ databases">
        <title>Biosynthesis of the nuclear factor of activated T cells inhibitor NFAT-133 and its congeners in Streptomyces pactum.</title>
        <authorList>
            <person name="Zhou W."/>
            <person name="Posri P."/>
            <person name="Abugrain M.E."/>
            <person name="Weisberg A.J."/>
            <person name="Chang J.H."/>
            <person name="Mahmud T."/>
        </authorList>
    </citation>
    <scope>NUCLEOTIDE SEQUENCE [LARGE SCALE GENOMIC DNA]</scope>
    <source>
        <strain evidence="3 4">ATCC 27456</strain>
    </source>
</reference>
<comment type="caution">
    <text evidence="3">The sequence shown here is derived from an EMBL/GenBank/DDBJ whole genome shotgun (WGS) entry which is preliminary data.</text>
</comment>
<dbReference type="EMBL" id="JACYXC010000001">
    <property type="protein sequence ID" value="MBH5333587.1"/>
    <property type="molecule type" value="Genomic_DNA"/>
</dbReference>
<organism evidence="3 4">
    <name type="scientific">Streptomyces pactum</name>
    <dbReference type="NCBI Taxonomy" id="68249"/>
    <lineage>
        <taxon>Bacteria</taxon>
        <taxon>Bacillati</taxon>
        <taxon>Actinomycetota</taxon>
        <taxon>Actinomycetes</taxon>
        <taxon>Kitasatosporales</taxon>
        <taxon>Streptomycetaceae</taxon>
        <taxon>Streptomyces</taxon>
    </lineage>
</organism>
<proteinExistence type="predicted"/>
<dbReference type="RefSeq" id="WP_197987387.1">
    <property type="nucleotide sequence ID" value="NZ_JACYXC010000001.1"/>
</dbReference>